<comment type="caution">
    <text evidence="3">The sequence shown here is derived from an EMBL/GenBank/DDBJ whole genome shotgun (WGS) entry which is preliminary data.</text>
</comment>
<feature type="region of interest" description="Disordered" evidence="2">
    <location>
        <begin position="448"/>
        <end position="472"/>
    </location>
</feature>
<feature type="region of interest" description="Disordered" evidence="2">
    <location>
        <begin position="484"/>
        <end position="567"/>
    </location>
</feature>
<dbReference type="EMBL" id="SGPM01000105">
    <property type="protein sequence ID" value="THH29843.1"/>
    <property type="molecule type" value="Genomic_DNA"/>
</dbReference>
<gene>
    <name evidence="3" type="ORF">EUX98_g4350</name>
</gene>
<feature type="region of interest" description="Disordered" evidence="2">
    <location>
        <begin position="596"/>
        <end position="644"/>
    </location>
</feature>
<proteinExistence type="predicted"/>
<feature type="region of interest" description="Disordered" evidence="2">
    <location>
        <begin position="658"/>
        <end position="716"/>
    </location>
</feature>
<keyword evidence="1" id="KW-0175">Coiled coil</keyword>
<feature type="coiled-coil region" evidence="1">
    <location>
        <begin position="117"/>
        <end position="158"/>
    </location>
</feature>
<feature type="coiled-coil region" evidence="1">
    <location>
        <begin position="307"/>
        <end position="341"/>
    </location>
</feature>
<reference evidence="3 4" key="1">
    <citation type="submission" date="2019-02" db="EMBL/GenBank/DDBJ databases">
        <title>Genome sequencing of the rare red list fungi Antrodiella citrinella (Flaviporus citrinellus).</title>
        <authorList>
            <person name="Buettner E."/>
            <person name="Kellner H."/>
        </authorList>
    </citation>
    <scope>NUCLEOTIDE SEQUENCE [LARGE SCALE GENOMIC DNA]</scope>
    <source>
        <strain evidence="3 4">DSM 108506</strain>
    </source>
</reference>
<evidence type="ECO:0000313" key="4">
    <source>
        <dbReference type="Proteomes" id="UP000308730"/>
    </source>
</evidence>
<evidence type="ECO:0000313" key="3">
    <source>
        <dbReference type="EMBL" id="THH29843.1"/>
    </source>
</evidence>
<protein>
    <submittedName>
        <fullName evidence="3">Uncharacterized protein</fullName>
    </submittedName>
</protein>
<organism evidence="3 4">
    <name type="scientific">Antrodiella citrinella</name>
    <dbReference type="NCBI Taxonomy" id="2447956"/>
    <lineage>
        <taxon>Eukaryota</taxon>
        <taxon>Fungi</taxon>
        <taxon>Dikarya</taxon>
        <taxon>Basidiomycota</taxon>
        <taxon>Agaricomycotina</taxon>
        <taxon>Agaricomycetes</taxon>
        <taxon>Polyporales</taxon>
        <taxon>Steccherinaceae</taxon>
        <taxon>Antrodiella</taxon>
    </lineage>
</organism>
<keyword evidence="4" id="KW-1185">Reference proteome</keyword>
<dbReference type="OrthoDB" id="2592022at2759"/>
<feature type="compositionally biased region" description="Pro residues" evidence="2">
    <location>
        <begin position="685"/>
        <end position="695"/>
    </location>
</feature>
<evidence type="ECO:0000256" key="2">
    <source>
        <dbReference type="SAM" id="MobiDB-lite"/>
    </source>
</evidence>
<feature type="compositionally biased region" description="Low complexity" evidence="2">
    <location>
        <begin position="545"/>
        <end position="558"/>
    </location>
</feature>
<evidence type="ECO:0000256" key="1">
    <source>
        <dbReference type="SAM" id="Coils"/>
    </source>
</evidence>
<sequence>MAIEITEDHPLSLELTSLRTAVSRYQHEAHAASVKLQRHSLDTTHALEGARLLEQENQRLAAEVAVLRATPDVTPHPASLQVPELTLALRKLSDKLTFTEEALVERTNELATAQSALTQSQLEVKNAQSLAAEARNREAAVRSQALVLEQKAKAAEEERKMVDLVVQEYADLVRSLEGRARGPRPSIQITREASSSSVTLVESLAEGKNGLQKLLEEFNSESERHAADMFQLQGKLAALAATLESEHKNSDALHAQLASALTELEKHKADDKTAAKMVSRYMKFSQTTTNSLQKAMENLKTRHVATTATLESQIDSLQKSLQFERRQSDTLRHALDELSEDISREAYGRRREISLRLAVLGREEGLAESLRRWTRKSKESFARVLSKQSEPTDNSLLVTVFDRIMHDAEHLLESLNGLQSYEDEPAPGSVARILAAQDAVATLTRELHQETSRRLEDKRRLTQLEPPDDDSTLETIVSPVAEAVSPNANDGAGSVLQLTNPPKRTVSLSPSPSLPKTVAESTSTNGSLDDVSTSRSQEDTPQTPSTPSSILHESSSIPPISPSVLDMSQLGSSADTLFTSSPATPTHASQKLSDFDALDKQSELSQPSPHLQPMFTDNARTPQHPVEDLLTSERPLSDAGNVDQDDVFNISVPEILVPSAQPPVSSEAQEEIDNPGPPSDELDPMVPPISFPIGPPSGESAAAEVDVSQSDSHVSEVLATHSPATISTASSLQREPSPAPDIDIQQRLLGDLRTTQHRYDDLQRSFRDSDLALKDLKRDVANLPDNLEMVLVVQTAVERLKDFNEDARVELEIRISDEERIYTGYTTLLSVPGAISEEVDVNELESEIEAFVSGTEKGVTKAMHQLTRKLDDLQHDIASVKLTVHELASSAEQQQESDAAAVLPILHLQPLGLS</sequence>
<feature type="compositionally biased region" description="Polar residues" evidence="2">
    <location>
        <begin position="519"/>
        <end position="543"/>
    </location>
</feature>
<name>A0A4V3XIN0_9APHY</name>
<feature type="compositionally biased region" description="Basic and acidic residues" evidence="2">
    <location>
        <begin position="448"/>
        <end position="462"/>
    </location>
</feature>
<dbReference type="Proteomes" id="UP000308730">
    <property type="component" value="Unassembled WGS sequence"/>
</dbReference>
<feature type="compositionally biased region" description="Polar residues" evidence="2">
    <location>
        <begin position="496"/>
        <end position="511"/>
    </location>
</feature>
<dbReference type="AlphaFoldDB" id="A0A4V3XIN0"/>
<accession>A0A4V3XIN0</accession>